<dbReference type="PANTHER" id="PTHR12631">
    <property type="entry name" value="ALPHA-L-IDURONIDASE"/>
    <property type="match status" value="1"/>
</dbReference>
<dbReference type="GeneID" id="16072100"/>
<proteinExistence type="predicted"/>
<keyword evidence="3" id="KW-1185">Reference proteome</keyword>
<feature type="signal peptide" evidence="1">
    <location>
        <begin position="1"/>
        <end position="20"/>
    </location>
</feature>
<organism evidence="3">
    <name type="scientific">Salpingoeca rosetta (strain ATCC 50818 / BSB-021)</name>
    <dbReference type="NCBI Taxonomy" id="946362"/>
    <lineage>
        <taxon>Eukaryota</taxon>
        <taxon>Choanoflagellata</taxon>
        <taxon>Craspedida</taxon>
        <taxon>Salpingoecidae</taxon>
        <taxon>Salpingoeca</taxon>
    </lineage>
</organism>
<evidence type="ECO:0008006" key="4">
    <source>
        <dbReference type="Google" id="ProtNLM"/>
    </source>
</evidence>
<dbReference type="GO" id="GO:0004553">
    <property type="term" value="F:hydrolase activity, hydrolyzing O-glycosyl compounds"/>
    <property type="evidence" value="ECO:0007669"/>
    <property type="project" value="TreeGrafter"/>
</dbReference>
<dbReference type="SUPFAM" id="SSF51445">
    <property type="entry name" value="(Trans)glycosidases"/>
    <property type="match status" value="1"/>
</dbReference>
<keyword evidence="1" id="KW-0732">Signal</keyword>
<accession>F2UHM8</accession>
<dbReference type="InterPro" id="IPR051923">
    <property type="entry name" value="Glycosyl_Hydrolase_39"/>
</dbReference>
<dbReference type="AlphaFoldDB" id="F2UHM8"/>
<dbReference type="Gene3D" id="3.20.20.80">
    <property type="entry name" value="Glycosidases"/>
    <property type="match status" value="1"/>
</dbReference>
<dbReference type="OrthoDB" id="10567448at2759"/>
<name>F2UHM8_SALR5</name>
<dbReference type="RefSeq" id="XP_004991541.1">
    <property type="nucleotide sequence ID" value="XM_004991484.1"/>
</dbReference>
<evidence type="ECO:0000256" key="1">
    <source>
        <dbReference type="SAM" id="SignalP"/>
    </source>
</evidence>
<evidence type="ECO:0000313" key="2">
    <source>
        <dbReference type="EMBL" id="EGD76627.1"/>
    </source>
</evidence>
<protein>
    <recommendedName>
        <fullName evidence="4">Glycoside hydrolase family 5 domain-containing protein</fullName>
    </recommendedName>
</protein>
<dbReference type="InterPro" id="IPR017853">
    <property type="entry name" value="GH"/>
</dbReference>
<dbReference type="Proteomes" id="UP000007799">
    <property type="component" value="Unassembled WGS sequence"/>
</dbReference>
<gene>
    <name evidence="2" type="ORF">PTSG_07740</name>
</gene>
<reference evidence="2" key="1">
    <citation type="submission" date="2009-08" db="EMBL/GenBank/DDBJ databases">
        <title>Annotation of Salpingoeca rosetta.</title>
        <authorList>
            <consortium name="The Broad Institute Genome Sequencing Platform"/>
            <person name="Russ C."/>
            <person name="Cuomo C."/>
            <person name="Burger G."/>
            <person name="Gray M.W."/>
            <person name="Holland P.W.H."/>
            <person name="King N."/>
            <person name="Lang F.B.F."/>
            <person name="Roger A.J."/>
            <person name="Ruiz-Trillo I."/>
            <person name="Young S.K."/>
            <person name="Zeng Q."/>
            <person name="Gargeya S."/>
            <person name="Alvarado L."/>
            <person name="Berlin A."/>
            <person name="Chapman S.B."/>
            <person name="Chen Z."/>
            <person name="Freedman E."/>
            <person name="Gellesch M."/>
            <person name="Goldberg J."/>
            <person name="Griggs A."/>
            <person name="Gujja S."/>
            <person name="Heilman E."/>
            <person name="Heiman D."/>
            <person name="Howarth C."/>
            <person name="Mehta T."/>
            <person name="Neiman D."/>
            <person name="Pearson M."/>
            <person name="Roberts A."/>
            <person name="Saif S."/>
            <person name="Shea T."/>
            <person name="Shenoy N."/>
            <person name="Sisk P."/>
            <person name="Stolte C."/>
            <person name="Sykes S."/>
            <person name="White J."/>
            <person name="Yandava C."/>
            <person name="Haas B."/>
            <person name="Nusbaum C."/>
            <person name="Birren B."/>
        </authorList>
    </citation>
    <scope>NUCLEOTIDE SEQUENCE [LARGE SCALE GENOMIC DNA]</scope>
    <source>
        <strain evidence="2">ATCC 50818</strain>
    </source>
</reference>
<sequence>MLCCLWLVVLVFVSSNGAHAFTANIIAGSSSSGSSSSSNNKFGIGLVSEGNSRQLDLAHQLAGSGGWVLLTLAGIDLSTTGPQPSWVNSIKTLQGLNMNVVLRLSPPWGQSHYRDMSDDANHHNYTSLAAAFVRVVSQLPRSSNAPLWLQIENEPDLCYEWYCGQAGQPLSYTEIASEFAAFYLYVAAAVKAIGDPNLKVGPAPLAPGGALKCGCCGSQSCSGDSPGITGLQFMDAMTAAYPKVWSYADFLATHSYPASGIGYSFNVPFSQAGPGLTYYRLELNHTRPDLPVLITETGWASHTQGLPPCSEDNKAAWTVTAYQQLWLADDRILGVMPFMLQDATWGDKDGYAYVLTNGQQQPVFTQVQALRCQLQIDPSSCP</sequence>
<evidence type="ECO:0000313" key="3">
    <source>
        <dbReference type="Proteomes" id="UP000007799"/>
    </source>
</evidence>
<feature type="chain" id="PRO_5003287516" description="Glycoside hydrolase family 5 domain-containing protein" evidence="1">
    <location>
        <begin position="21"/>
        <end position="382"/>
    </location>
</feature>
<dbReference type="InParanoid" id="F2UHM8"/>
<dbReference type="KEGG" id="sre:PTSG_07740"/>
<dbReference type="EMBL" id="GL832974">
    <property type="protein sequence ID" value="EGD76627.1"/>
    <property type="molecule type" value="Genomic_DNA"/>
</dbReference>
<dbReference type="PANTHER" id="PTHR12631:SF10">
    <property type="entry name" value="BETA-XYLOSIDASE-LIKE PROTEIN-RELATED"/>
    <property type="match status" value="1"/>
</dbReference>